<dbReference type="AlphaFoldDB" id="A0A9D1IGN9"/>
<feature type="transmembrane region" description="Helical" evidence="6">
    <location>
        <begin position="348"/>
        <end position="370"/>
    </location>
</feature>
<feature type="transmembrane region" description="Helical" evidence="6">
    <location>
        <begin position="118"/>
        <end position="136"/>
    </location>
</feature>
<dbReference type="GO" id="GO:0015648">
    <property type="term" value="F:lipid-linked peptidoglycan transporter activity"/>
    <property type="evidence" value="ECO:0007669"/>
    <property type="project" value="TreeGrafter"/>
</dbReference>
<keyword evidence="3" id="KW-0133">Cell shape</keyword>
<dbReference type="InterPro" id="IPR001182">
    <property type="entry name" value="FtsW/RodA"/>
</dbReference>
<comment type="caution">
    <text evidence="7">The sequence shown here is derived from an EMBL/GenBank/DDBJ whole genome shotgun (WGS) entry which is preliminary data.</text>
</comment>
<evidence type="ECO:0000313" key="7">
    <source>
        <dbReference type="EMBL" id="HIU35704.1"/>
    </source>
</evidence>
<protein>
    <submittedName>
        <fullName evidence="7">FtsW/RodA/SpoVE family cell cycle protein</fullName>
    </submittedName>
</protein>
<dbReference type="Pfam" id="PF01098">
    <property type="entry name" value="FTSW_RODA_SPOVE"/>
    <property type="match status" value="1"/>
</dbReference>
<reference evidence="7" key="1">
    <citation type="submission" date="2020-10" db="EMBL/GenBank/DDBJ databases">
        <authorList>
            <person name="Gilroy R."/>
        </authorList>
    </citation>
    <scope>NUCLEOTIDE SEQUENCE</scope>
    <source>
        <strain evidence="7">ChiGjej1B1-19959</strain>
    </source>
</reference>
<comment type="subcellular location">
    <subcellularLocation>
        <location evidence="1">Membrane</location>
        <topology evidence="1">Multi-pass membrane protein</topology>
    </subcellularLocation>
</comment>
<dbReference type="GO" id="GO:0032153">
    <property type="term" value="C:cell division site"/>
    <property type="evidence" value="ECO:0007669"/>
    <property type="project" value="TreeGrafter"/>
</dbReference>
<evidence type="ECO:0000256" key="3">
    <source>
        <dbReference type="ARBA" id="ARBA00022960"/>
    </source>
</evidence>
<name>A0A9D1IGN9_9FIRM</name>
<feature type="transmembrane region" description="Helical" evidence="6">
    <location>
        <begin position="315"/>
        <end position="342"/>
    </location>
</feature>
<feature type="transmembrane region" description="Helical" evidence="6">
    <location>
        <begin position="199"/>
        <end position="217"/>
    </location>
</feature>
<sequence length="391" mass="42723">MKKRLDAVRLFFRETDKLLFFSCIAASLFGLVMVFSATRSDRAEGELFSRDFLIMAIAVVLGVAMCLAISYFNYEVFTRYWLIIGGVCILALLLLFPFGSGPESRPDARTWLRFGDLFSIQPSEFVKIGFIVTFSVHLERLRDKLNRFWSVAQLGLHALVPTALVLLTGDMGSALIFLVMAVIMLFIGGVHWGYFLGGFALLCAAAPLVWTFVFSSIQKNRFLALLYPELYPSIIYQQQNGINAIGSGGVTGQGLFQGAYTQAGLVPENQNDFIFTAIGEELGFAGCLAALALLCLISVRLILIGRKSRERSTNLICAGVASMIISQTVVNVGMCLMLMPVIGITLPFFSAGGSSNLGVYLGIGLALSIYRHNCDQGAVNVRVYDSLKDAT</sequence>
<dbReference type="GO" id="GO:0005886">
    <property type="term" value="C:plasma membrane"/>
    <property type="evidence" value="ECO:0007669"/>
    <property type="project" value="TreeGrafter"/>
</dbReference>
<accession>A0A9D1IGN9</accession>
<feature type="transmembrane region" description="Helical" evidence="6">
    <location>
        <begin position="148"/>
        <end position="168"/>
    </location>
</feature>
<organism evidence="7 8">
    <name type="scientific">Candidatus Fimenecus excrementigallinarum</name>
    <dbReference type="NCBI Taxonomy" id="2840816"/>
    <lineage>
        <taxon>Bacteria</taxon>
        <taxon>Bacillati</taxon>
        <taxon>Bacillota</taxon>
        <taxon>Clostridia</taxon>
        <taxon>Candidatus Fimenecus</taxon>
    </lineage>
</organism>
<proteinExistence type="predicted"/>
<evidence type="ECO:0000256" key="4">
    <source>
        <dbReference type="ARBA" id="ARBA00022989"/>
    </source>
</evidence>
<reference evidence="7" key="2">
    <citation type="journal article" date="2021" name="PeerJ">
        <title>Extensive microbial diversity within the chicken gut microbiome revealed by metagenomics and culture.</title>
        <authorList>
            <person name="Gilroy R."/>
            <person name="Ravi A."/>
            <person name="Getino M."/>
            <person name="Pursley I."/>
            <person name="Horton D.L."/>
            <person name="Alikhan N.F."/>
            <person name="Baker D."/>
            <person name="Gharbi K."/>
            <person name="Hall N."/>
            <person name="Watson M."/>
            <person name="Adriaenssens E.M."/>
            <person name="Foster-Nyarko E."/>
            <person name="Jarju S."/>
            <person name="Secka A."/>
            <person name="Antonio M."/>
            <person name="Oren A."/>
            <person name="Chaudhuri R.R."/>
            <person name="La Ragione R."/>
            <person name="Hildebrand F."/>
            <person name="Pallen M.J."/>
        </authorList>
    </citation>
    <scope>NUCLEOTIDE SEQUENCE</scope>
    <source>
        <strain evidence="7">ChiGjej1B1-19959</strain>
    </source>
</reference>
<feature type="transmembrane region" description="Helical" evidence="6">
    <location>
        <begin position="80"/>
        <end position="98"/>
    </location>
</feature>
<feature type="transmembrane region" description="Helical" evidence="6">
    <location>
        <begin position="174"/>
        <end position="192"/>
    </location>
</feature>
<feature type="transmembrane region" description="Helical" evidence="6">
    <location>
        <begin position="52"/>
        <end position="73"/>
    </location>
</feature>
<dbReference type="Proteomes" id="UP000824071">
    <property type="component" value="Unassembled WGS sequence"/>
</dbReference>
<keyword evidence="2 6" id="KW-0812">Transmembrane</keyword>
<dbReference type="GO" id="GO:0051301">
    <property type="term" value="P:cell division"/>
    <property type="evidence" value="ECO:0007669"/>
    <property type="project" value="InterPro"/>
</dbReference>
<keyword evidence="5 6" id="KW-0472">Membrane</keyword>
<dbReference type="GO" id="GO:0008360">
    <property type="term" value="P:regulation of cell shape"/>
    <property type="evidence" value="ECO:0007669"/>
    <property type="project" value="UniProtKB-KW"/>
</dbReference>
<keyword evidence="4 6" id="KW-1133">Transmembrane helix</keyword>
<evidence type="ECO:0000313" key="8">
    <source>
        <dbReference type="Proteomes" id="UP000824071"/>
    </source>
</evidence>
<evidence type="ECO:0000256" key="6">
    <source>
        <dbReference type="SAM" id="Phobius"/>
    </source>
</evidence>
<gene>
    <name evidence="7" type="ORF">IAC53_03745</name>
</gene>
<evidence type="ECO:0000256" key="2">
    <source>
        <dbReference type="ARBA" id="ARBA00022692"/>
    </source>
</evidence>
<feature type="transmembrane region" description="Helical" evidence="6">
    <location>
        <begin position="282"/>
        <end position="303"/>
    </location>
</feature>
<evidence type="ECO:0000256" key="5">
    <source>
        <dbReference type="ARBA" id="ARBA00023136"/>
    </source>
</evidence>
<dbReference type="PANTHER" id="PTHR30474">
    <property type="entry name" value="CELL CYCLE PROTEIN"/>
    <property type="match status" value="1"/>
</dbReference>
<dbReference type="PANTHER" id="PTHR30474:SF1">
    <property type="entry name" value="PEPTIDOGLYCAN GLYCOSYLTRANSFERASE MRDB"/>
    <property type="match status" value="1"/>
</dbReference>
<evidence type="ECO:0000256" key="1">
    <source>
        <dbReference type="ARBA" id="ARBA00004141"/>
    </source>
</evidence>
<dbReference type="EMBL" id="DVMW01000026">
    <property type="protein sequence ID" value="HIU35704.1"/>
    <property type="molecule type" value="Genomic_DNA"/>
</dbReference>